<evidence type="ECO:0000256" key="11">
    <source>
        <dbReference type="SAM" id="Phobius"/>
    </source>
</evidence>
<dbReference type="InterPro" id="IPR046952">
    <property type="entry name" value="GSHR/TRXR-like"/>
</dbReference>
<keyword evidence="8" id="KW-0547">Nucleotide-binding</keyword>
<dbReference type="Gene3D" id="3.50.50.60">
    <property type="entry name" value="FAD/NAD(P)-binding domain"/>
    <property type="match status" value="2"/>
</dbReference>
<keyword evidence="8" id="KW-0520">NAD</keyword>
<keyword evidence="4 10" id="KW-0560">Oxidoreductase</keyword>
<feature type="binding site" evidence="8">
    <location>
        <position position="333"/>
    </location>
    <ligand>
        <name>FAD</name>
        <dbReference type="ChEBI" id="CHEBI:57692"/>
    </ligand>
</feature>
<evidence type="ECO:0000256" key="2">
    <source>
        <dbReference type="ARBA" id="ARBA00022630"/>
    </source>
</evidence>
<keyword evidence="6 10" id="KW-0676">Redox-active center</keyword>
<evidence type="ECO:0000256" key="3">
    <source>
        <dbReference type="ARBA" id="ARBA00022827"/>
    </source>
</evidence>
<dbReference type="PRINTS" id="PR00411">
    <property type="entry name" value="PNDRDTASEI"/>
</dbReference>
<feature type="disulfide bond" description="Redox-active" evidence="9">
    <location>
        <begin position="56"/>
        <end position="61"/>
    </location>
</feature>
<gene>
    <name evidence="14" type="ORF">CBRE1094_LOCUS6534</name>
</gene>
<dbReference type="Gene3D" id="3.30.390.30">
    <property type="match status" value="1"/>
</dbReference>
<dbReference type="NCBIfam" id="NF004776">
    <property type="entry name" value="PRK06116.1"/>
    <property type="match status" value="1"/>
</dbReference>
<dbReference type="InterPro" id="IPR004099">
    <property type="entry name" value="Pyr_nucl-diS_OxRdtase_dimer"/>
</dbReference>
<feature type="domain" description="Pyridine nucleotide-disulphide oxidoreductase dimerisation" evidence="12">
    <location>
        <begin position="370"/>
        <end position="481"/>
    </location>
</feature>
<keyword evidence="3 8" id="KW-0274">FAD</keyword>
<dbReference type="InterPro" id="IPR001100">
    <property type="entry name" value="Pyr_nuc-diS_OxRdtase"/>
</dbReference>
<dbReference type="InterPro" id="IPR023753">
    <property type="entry name" value="FAD/NAD-binding_dom"/>
</dbReference>
<dbReference type="AlphaFoldDB" id="A0A7S2FVU5"/>
<dbReference type="InterPro" id="IPR016156">
    <property type="entry name" value="FAD/NAD-linked_Rdtase_dimer_sf"/>
</dbReference>
<evidence type="ECO:0000256" key="6">
    <source>
        <dbReference type="ARBA" id="ARBA00023284"/>
    </source>
</evidence>
<dbReference type="GO" id="GO:0050660">
    <property type="term" value="F:flavin adenine dinucleotide binding"/>
    <property type="evidence" value="ECO:0007669"/>
    <property type="project" value="InterPro"/>
</dbReference>
<dbReference type="PIRSF" id="PIRSF000350">
    <property type="entry name" value="Mercury_reductase_MerA"/>
    <property type="match status" value="1"/>
</dbReference>
<dbReference type="PANTHER" id="PTHR42737">
    <property type="entry name" value="GLUTATHIONE REDUCTASE"/>
    <property type="match status" value="1"/>
</dbReference>
<evidence type="ECO:0000256" key="4">
    <source>
        <dbReference type="ARBA" id="ARBA00023002"/>
    </source>
</evidence>
<feature type="active site" description="Proton acceptor" evidence="7">
    <location>
        <position position="472"/>
    </location>
</feature>
<dbReference type="GO" id="GO:0045454">
    <property type="term" value="P:cell redox homeostasis"/>
    <property type="evidence" value="ECO:0007669"/>
    <property type="project" value="InterPro"/>
</dbReference>
<dbReference type="PROSITE" id="PS00076">
    <property type="entry name" value="PYRIDINE_REDOX_1"/>
    <property type="match status" value="1"/>
</dbReference>
<dbReference type="InterPro" id="IPR012999">
    <property type="entry name" value="Pyr_OxRdtase_I_AS"/>
</dbReference>
<organism evidence="14">
    <name type="scientific">Haptolina brevifila</name>
    <dbReference type="NCBI Taxonomy" id="156173"/>
    <lineage>
        <taxon>Eukaryota</taxon>
        <taxon>Haptista</taxon>
        <taxon>Haptophyta</taxon>
        <taxon>Prymnesiophyceae</taxon>
        <taxon>Prymnesiales</taxon>
        <taxon>Prymnesiaceae</taxon>
        <taxon>Haptolina</taxon>
    </lineage>
</organism>
<keyword evidence="11" id="KW-0472">Membrane</keyword>
<dbReference type="SUPFAM" id="SSF55424">
    <property type="entry name" value="FAD/NAD-linked reductases, dimerisation (C-terminal) domain"/>
    <property type="match status" value="1"/>
</dbReference>
<dbReference type="GO" id="GO:0005829">
    <property type="term" value="C:cytosol"/>
    <property type="evidence" value="ECO:0007669"/>
    <property type="project" value="TreeGrafter"/>
</dbReference>
<keyword evidence="2 10" id="KW-0285">Flavoprotein</keyword>
<dbReference type="EMBL" id="HBGU01011905">
    <property type="protein sequence ID" value="CAD9416459.1"/>
    <property type="molecule type" value="Transcribed_RNA"/>
</dbReference>
<dbReference type="GO" id="GO:0034599">
    <property type="term" value="P:cellular response to oxidative stress"/>
    <property type="evidence" value="ECO:0007669"/>
    <property type="project" value="TreeGrafter"/>
</dbReference>
<feature type="domain" description="FAD/NAD(P)-binding" evidence="13">
    <location>
        <begin position="7"/>
        <end position="349"/>
    </location>
</feature>
<comment type="cofactor">
    <cofactor evidence="8">
        <name>FAD</name>
        <dbReference type="ChEBI" id="CHEBI:57692"/>
    </cofactor>
    <text evidence="8">Binds 1 FAD per subunit.</text>
</comment>
<sequence>MPSIAEYDFIVIGGGSGGSACARRAAEYGARVVIIDKGPTRDADGKRTGAGFGGTCVNVGCVPKKIMFFASSQREAMVGNVATAPSFGFNVPESAGDVDWTALKERRDKYVADLNGKYAVNWTKAKIDIVTGEAKFESANTVHVVTSNGEERLLRAPKVLIAVGGMPAMPSIPGIDLAISSDGFFDLEQRPQKVAVVGAGYIAVEMAGILHGLGSDAHLFFRGETVMRHGFDPFVVEALMGELKAHGPSLHPGSSPARLFRATDGKITLVVTDERGVAHEHAGFDCVLMAIGRKPNTAPLKLDKAGLSVSKSGHIDVDEYEATSVAGIYSIGDVTSTGYELTPVAIAAGRRLSDRLFGAEPKARIEYATIATVVFSHPPIGTIGLTEPQARKEFGDDAISTKTARFASMGYAFNAQGHKVMTGLKLVLCGPEERVVGLHCIGPSSDEMLQGFAVAVRMGATRHDFEASVAIHPTIAEEFVTFGGWGQKKVVNADGMKEMRPTLPPFLQTKPKPVNPLAVFVGGAAVGILIGALISKGRSK</sequence>
<dbReference type="PRINTS" id="PR00368">
    <property type="entry name" value="FADPNR"/>
</dbReference>
<keyword evidence="5" id="KW-1015">Disulfide bond</keyword>
<dbReference type="InterPro" id="IPR036188">
    <property type="entry name" value="FAD/NAD-bd_sf"/>
</dbReference>
<dbReference type="GO" id="GO:0005739">
    <property type="term" value="C:mitochondrion"/>
    <property type="evidence" value="ECO:0007669"/>
    <property type="project" value="TreeGrafter"/>
</dbReference>
<evidence type="ECO:0000259" key="13">
    <source>
        <dbReference type="Pfam" id="PF07992"/>
    </source>
</evidence>
<keyword evidence="11" id="KW-1133">Transmembrane helix</keyword>
<evidence type="ECO:0000256" key="10">
    <source>
        <dbReference type="RuleBase" id="RU003691"/>
    </source>
</evidence>
<evidence type="ECO:0000256" key="1">
    <source>
        <dbReference type="ARBA" id="ARBA00007532"/>
    </source>
</evidence>
<dbReference type="GO" id="GO:0006749">
    <property type="term" value="P:glutathione metabolic process"/>
    <property type="evidence" value="ECO:0007669"/>
    <property type="project" value="TreeGrafter"/>
</dbReference>
<keyword evidence="11" id="KW-0812">Transmembrane</keyword>
<comment type="similarity">
    <text evidence="1 10">Belongs to the class-I pyridine nucleotide-disulfide oxidoreductase family.</text>
</comment>
<protein>
    <recommendedName>
        <fullName evidence="15">Glutathione-disulfide reductase</fullName>
    </recommendedName>
</protein>
<dbReference type="GO" id="GO:0004362">
    <property type="term" value="F:glutathione-disulfide reductase (NADPH) activity"/>
    <property type="evidence" value="ECO:0007669"/>
    <property type="project" value="TreeGrafter"/>
</dbReference>
<evidence type="ECO:0008006" key="15">
    <source>
        <dbReference type="Google" id="ProtNLM"/>
    </source>
</evidence>
<feature type="transmembrane region" description="Helical" evidence="11">
    <location>
        <begin position="514"/>
        <end position="534"/>
    </location>
</feature>
<dbReference type="PANTHER" id="PTHR42737:SF2">
    <property type="entry name" value="GLUTATHIONE REDUCTASE"/>
    <property type="match status" value="1"/>
</dbReference>
<feature type="binding site" evidence="8">
    <location>
        <position position="292"/>
    </location>
    <ligand>
        <name>NAD(+)</name>
        <dbReference type="ChEBI" id="CHEBI:57540"/>
    </ligand>
</feature>
<evidence type="ECO:0000259" key="12">
    <source>
        <dbReference type="Pfam" id="PF02852"/>
    </source>
</evidence>
<name>A0A7S2FVU5_9EUKA</name>
<evidence type="ECO:0000256" key="7">
    <source>
        <dbReference type="PIRSR" id="PIRSR000350-2"/>
    </source>
</evidence>
<proteinExistence type="inferred from homology"/>
<evidence type="ECO:0000313" key="14">
    <source>
        <dbReference type="EMBL" id="CAD9416459.1"/>
    </source>
</evidence>
<accession>A0A7S2FVU5</accession>
<evidence type="ECO:0000256" key="5">
    <source>
        <dbReference type="ARBA" id="ARBA00023157"/>
    </source>
</evidence>
<evidence type="ECO:0000256" key="8">
    <source>
        <dbReference type="PIRSR" id="PIRSR000350-3"/>
    </source>
</evidence>
<reference evidence="14" key="1">
    <citation type="submission" date="2021-01" db="EMBL/GenBank/DDBJ databases">
        <authorList>
            <person name="Corre E."/>
            <person name="Pelletier E."/>
            <person name="Niang G."/>
            <person name="Scheremetjew M."/>
            <person name="Finn R."/>
            <person name="Kale V."/>
            <person name="Holt S."/>
            <person name="Cochrane G."/>
            <person name="Meng A."/>
            <person name="Brown T."/>
            <person name="Cohen L."/>
        </authorList>
    </citation>
    <scope>NUCLEOTIDE SEQUENCE</scope>
    <source>
        <strain evidence="14">UTEX LB 985</strain>
    </source>
</reference>
<feature type="binding site" evidence="8">
    <location>
        <position position="65"/>
    </location>
    <ligand>
        <name>FAD</name>
        <dbReference type="ChEBI" id="CHEBI:57692"/>
    </ligand>
</feature>
<dbReference type="SUPFAM" id="SSF51905">
    <property type="entry name" value="FAD/NAD(P)-binding domain"/>
    <property type="match status" value="1"/>
</dbReference>
<dbReference type="Pfam" id="PF07992">
    <property type="entry name" value="Pyr_redox_2"/>
    <property type="match status" value="1"/>
</dbReference>
<feature type="binding site" evidence="8">
    <location>
        <begin position="198"/>
        <end position="205"/>
    </location>
    <ligand>
        <name>NAD(+)</name>
        <dbReference type="ChEBI" id="CHEBI:57540"/>
    </ligand>
</feature>
<evidence type="ECO:0000256" key="9">
    <source>
        <dbReference type="PIRSR" id="PIRSR000350-4"/>
    </source>
</evidence>
<dbReference type="Pfam" id="PF02852">
    <property type="entry name" value="Pyr_redox_dim"/>
    <property type="match status" value="1"/>
</dbReference>